<evidence type="ECO:0000256" key="6">
    <source>
        <dbReference type="ARBA" id="ARBA00023242"/>
    </source>
</evidence>
<evidence type="ECO:0000313" key="8">
    <source>
        <dbReference type="EMBL" id="CAF1275509.1"/>
    </source>
</evidence>
<evidence type="ECO:0000256" key="4">
    <source>
        <dbReference type="ARBA" id="ARBA00022490"/>
    </source>
</evidence>
<name>A0A815BWD5_ADIRI</name>
<dbReference type="GO" id="GO:0005634">
    <property type="term" value="C:nucleus"/>
    <property type="evidence" value="ECO:0007669"/>
    <property type="project" value="UniProtKB-SubCell"/>
</dbReference>
<protein>
    <recommendedName>
        <fullName evidence="7">Inner centromere protein ARK-binding domain-containing protein</fullName>
    </recommendedName>
</protein>
<dbReference type="Gene3D" id="6.10.250.2990">
    <property type="match status" value="1"/>
</dbReference>
<reference evidence="8" key="1">
    <citation type="submission" date="2021-02" db="EMBL/GenBank/DDBJ databases">
        <authorList>
            <person name="Nowell W R."/>
        </authorList>
    </citation>
    <scope>NUCLEOTIDE SEQUENCE</scope>
</reference>
<dbReference type="AlphaFoldDB" id="A0A815BWD5"/>
<comment type="subcellular location">
    <subcellularLocation>
        <location evidence="2">Cytoplasm</location>
        <location evidence="2">Cytoskeleton</location>
        <location evidence="2">Spindle</location>
    </subcellularLocation>
    <subcellularLocation>
        <location evidence="1">Nucleus</location>
    </subcellularLocation>
</comment>
<keyword evidence="6" id="KW-0539">Nucleus</keyword>
<dbReference type="Pfam" id="PF03941">
    <property type="entry name" value="INCENP_ARK-bind"/>
    <property type="match status" value="1"/>
</dbReference>
<accession>A0A815BWD5</accession>
<evidence type="ECO:0000256" key="1">
    <source>
        <dbReference type="ARBA" id="ARBA00004123"/>
    </source>
</evidence>
<evidence type="ECO:0000313" key="9">
    <source>
        <dbReference type="Proteomes" id="UP000663828"/>
    </source>
</evidence>
<keyword evidence="9" id="KW-1185">Reference proteome</keyword>
<feature type="domain" description="Inner centromere protein ARK-binding" evidence="7">
    <location>
        <begin position="87"/>
        <end position="128"/>
    </location>
</feature>
<keyword evidence="5" id="KW-0206">Cytoskeleton</keyword>
<sequence length="147" mass="17421">MSNSSYIENSRILSTPVDNHKSCLSRYFSKKSSSIVKSCRKTVRRLRKRSDFIDEINFDKKSHSIHKKTHNYDMTILHEDELNNTQLATNRRRKKIIPNWAKQDQLQLAIINQVYFQDRNPEEIFGSFRLDEAFDMINSLVVSQRIL</sequence>
<organism evidence="8 9">
    <name type="scientific">Adineta ricciae</name>
    <name type="common">Rotifer</name>
    <dbReference type="NCBI Taxonomy" id="249248"/>
    <lineage>
        <taxon>Eukaryota</taxon>
        <taxon>Metazoa</taxon>
        <taxon>Spiralia</taxon>
        <taxon>Gnathifera</taxon>
        <taxon>Rotifera</taxon>
        <taxon>Eurotatoria</taxon>
        <taxon>Bdelloidea</taxon>
        <taxon>Adinetida</taxon>
        <taxon>Adinetidae</taxon>
        <taxon>Adineta</taxon>
    </lineage>
</organism>
<dbReference type="EMBL" id="CAJNOR010002304">
    <property type="protein sequence ID" value="CAF1275509.1"/>
    <property type="molecule type" value="Genomic_DNA"/>
</dbReference>
<evidence type="ECO:0000256" key="3">
    <source>
        <dbReference type="ARBA" id="ARBA00010042"/>
    </source>
</evidence>
<dbReference type="Proteomes" id="UP000663828">
    <property type="component" value="Unassembled WGS sequence"/>
</dbReference>
<comment type="caution">
    <text evidence="8">The sequence shown here is derived from an EMBL/GenBank/DDBJ whole genome shotgun (WGS) entry which is preliminary data.</text>
</comment>
<evidence type="ECO:0000259" key="7">
    <source>
        <dbReference type="Pfam" id="PF03941"/>
    </source>
</evidence>
<gene>
    <name evidence="8" type="ORF">XAT740_LOCUS27531</name>
</gene>
<evidence type="ECO:0000256" key="5">
    <source>
        <dbReference type="ARBA" id="ARBA00023212"/>
    </source>
</evidence>
<proteinExistence type="inferred from homology"/>
<dbReference type="GO" id="GO:0005819">
    <property type="term" value="C:spindle"/>
    <property type="evidence" value="ECO:0007669"/>
    <property type="project" value="UniProtKB-SubCell"/>
</dbReference>
<comment type="similarity">
    <text evidence="3">Belongs to the INCENP family.</text>
</comment>
<dbReference type="InterPro" id="IPR005635">
    <property type="entry name" value="Inner_centromere_prot_ARK-bd"/>
</dbReference>
<keyword evidence="4" id="KW-0963">Cytoplasm</keyword>
<evidence type="ECO:0000256" key="2">
    <source>
        <dbReference type="ARBA" id="ARBA00004186"/>
    </source>
</evidence>